<evidence type="ECO:0000313" key="7">
    <source>
        <dbReference type="EMBL" id="TQN42506.1"/>
    </source>
</evidence>
<keyword evidence="8" id="KW-1185">Reference proteome</keyword>
<evidence type="ECO:0000259" key="6">
    <source>
        <dbReference type="SMART" id="SM00387"/>
    </source>
</evidence>
<dbReference type="PANTHER" id="PTHR24421">
    <property type="entry name" value="NITRATE/NITRITE SENSOR PROTEIN NARX-RELATED"/>
    <property type="match status" value="1"/>
</dbReference>
<proteinExistence type="predicted"/>
<dbReference type="InterPro" id="IPR003594">
    <property type="entry name" value="HATPase_dom"/>
</dbReference>
<dbReference type="InterPro" id="IPR050482">
    <property type="entry name" value="Sensor_HK_TwoCompSys"/>
</dbReference>
<organism evidence="7 8">
    <name type="scientific">Blastococcus colisei</name>
    <dbReference type="NCBI Taxonomy" id="1564162"/>
    <lineage>
        <taxon>Bacteria</taxon>
        <taxon>Bacillati</taxon>
        <taxon>Actinomycetota</taxon>
        <taxon>Actinomycetes</taxon>
        <taxon>Geodermatophilales</taxon>
        <taxon>Geodermatophilaceae</taxon>
        <taxon>Blastococcus</taxon>
    </lineage>
</organism>
<dbReference type="PANTHER" id="PTHR24421:SF10">
    <property type="entry name" value="NITRATE_NITRITE SENSOR PROTEIN NARQ"/>
    <property type="match status" value="1"/>
</dbReference>
<keyword evidence="3" id="KW-0808">Transferase</keyword>
<dbReference type="Gene3D" id="3.30.565.10">
    <property type="entry name" value="Histidine kinase-like ATPase, C-terminal domain"/>
    <property type="match status" value="1"/>
</dbReference>
<dbReference type="AlphaFoldDB" id="A0A543PEK1"/>
<evidence type="ECO:0000256" key="3">
    <source>
        <dbReference type="ARBA" id="ARBA00022679"/>
    </source>
</evidence>
<evidence type="ECO:0000256" key="2">
    <source>
        <dbReference type="ARBA" id="ARBA00012438"/>
    </source>
</evidence>
<reference evidence="7 8" key="1">
    <citation type="submission" date="2019-06" db="EMBL/GenBank/DDBJ databases">
        <title>Sequencing the genomes of 1000 actinobacteria strains.</title>
        <authorList>
            <person name="Klenk H.-P."/>
        </authorList>
    </citation>
    <scope>NUCLEOTIDE SEQUENCE [LARGE SCALE GENOMIC DNA]</scope>
    <source>
        <strain evidence="7 8">DSM 46837</strain>
    </source>
</reference>
<sequence length="179" mass="18209">MHDLAGDPSSAADALRDVDRVAAQALADMRHLLAMTDDAETSGSAPGPLAPQPALADLPELVGDVVDTGLAVSLEQQGAPRELTAGAELAAYRVIQESLTNVIRHAGADSASDLLQWVPGKLLVTVRDDGRGVAGSSTAGTGRGLLGMRQRVELVGGTLRCGPATDGGFQVQADLPAAP</sequence>
<dbReference type="InterPro" id="IPR004358">
    <property type="entry name" value="Sig_transdc_His_kin-like_C"/>
</dbReference>
<dbReference type="EC" id="2.7.13.3" evidence="2"/>
<dbReference type="SMART" id="SM00387">
    <property type="entry name" value="HATPase_c"/>
    <property type="match status" value="1"/>
</dbReference>
<dbReference type="RefSeq" id="WP_142025132.1">
    <property type="nucleotide sequence ID" value="NZ_VFQE01000001.1"/>
</dbReference>
<keyword evidence="5" id="KW-0902">Two-component regulatory system</keyword>
<evidence type="ECO:0000313" key="8">
    <source>
        <dbReference type="Proteomes" id="UP000319865"/>
    </source>
</evidence>
<protein>
    <recommendedName>
        <fullName evidence="2">histidine kinase</fullName>
        <ecNumber evidence="2">2.7.13.3</ecNumber>
    </recommendedName>
</protein>
<dbReference type="OrthoDB" id="227596at2"/>
<dbReference type="GO" id="GO:0004673">
    <property type="term" value="F:protein histidine kinase activity"/>
    <property type="evidence" value="ECO:0007669"/>
    <property type="project" value="UniProtKB-EC"/>
</dbReference>
<dbReference type="PRINTS" id="PR00344">
    <property type="entry name" value="BCTRLSENSOR"/>
</dbReference>
<evidence type="ECO:0000256" key="4">
    <source>
        <dbReference type="ARBA" id="ARBA00022777"/>
    </source>
</evidence>
<dbReference type="GO" id="GO:0000160">
    <property type="term" value="P:phosphorelay signal transduction system"/>
    <property type="evidence" value="ECO:0007669"/>
    <property type="project" value="UniProtKB-KW"/>
</dbReference>
<feature type="domain" description="Histidine kinase/HSP90-like ATPase" evidence="6">
    <location>
        <begin position="86"/>
        <end position="179"/>
    </location>
</feature>
<name>A0A543PEK1_9ACTN</name>
<dbReference type="EMBL" id="VFQE01000001">
    <property type="protein sequence ID" value="TQN42506.1"/>
    <property type="molecule type" value="Genomic_DNA"/>
</dbReference>
<dbReference type="InterPro" id="IPR036890">
    <property type="entry name" value="HATPase_C_sf"/>
</dbReference>
<comment type="caution">
    <text evidence="7">The sequence shown here is derived from an EMBL/GenBank/DDBJ whole genome shotgun (WGS) entry which is preliminary data.</text>
</comment>
<accession>A0A543PEK1</accession>
<evidence type="ECO:0000256" key="5">
    <source>
        <dbReference type="ARBA" id="ARBA00023012"/>
    </source>
</evidence>
<evidence type="ECO:0000256" key="1">
    <source>
        <dbReference type="ARBA" id="ARBA00000085"/>
    </source>
</evidence>
<keyword evidence="4" id="KW-0418">Kinase</keyword>
<dbReference type="CDD" id="cd16917">
    <property type="entry name" value="HATPase_UhpB-NarQ-NarX-like"/>
    <property type="match status" value="1"/>
</dbReference>
<dbReference type="SUPFAM" id="SSF55874">
    <property type="entry name" value="ATPase domain of HSP90 chaperone/DNA topoisomerase II/histidine kinase"/>
    <property type="match status" value="1"/>
</dbReference>
<comment type="catalytic activity">
    <reaction evidence="1">
        <text>ATP + protein L-histidine = ADP + protein N-phospho-L-histidine.</text>
        <dbReference type="EC" id="2.7.13.3"/>
    </reaction>
</comment>
<dbReference type="Proteomes" id="UP000319865">
    <property type="component" value="Unassembled WGS sequence"/>
</dbReference>
<gene>
    <name evidence="7" type="ORF">FHU33_1908</name>
</gene>
<dbReference type="Pfam" id="PF02518">
    <property type="entry name" value="HATPase_c"/>
    <property type="match status" value="1"/>
</dbReference>